<reference evidence="2 3" key="1">
    <citation type="submission" date="2019-12" db="EMBL/GenBank/DDBJ databases">
        <title>The whole genome sequencing of a strain isolated from a Mars analog, Dalangtan Playa.</title>
        <authorList>
            <person name="Huang T."/>
        </authorList>
    </citation>
    <scope>NUCLEOTIDE SEQUENCE [LARGE SCALE GENOMIC DNA]</scope>
    <source>
        <strain evidence="2 3">DP4-553-S</strain>
    </source>
</reference>
<feature type="coiled-coil region" evidence="1">
    <location>
        <begin position="1"/>
        <end position="52"/>
    </location>
</feature>
<gene>
    <name evidence="2" type="ORF">ERJ70_04625</name>
</gene>
<keyword evidence="3" id="KW-1185">Reference proteome</keyword>
<accession>A0ABX7VP39</accession>
<evidence type="ECO:0000256" key="1">
    <source>
        <dbReference type="SAM" id="Coils"/>
    </source>
</evidence>
<protein>
    <submittedName>
        <fullName evidence="2">Uncharacterized protein</fullName>
    </submittedName>
</protein>
<feature type="coiled-coil region" evidence="1">
    <location>
        <begin position="283"/>
        <end position="310"/>
    </location>
</feature>
<dbReference type="Proteomes" id="UP000665043">
    <property type="component" value="Chromosome"/>
</dbReference>
<organism evidence="2 3">
    <name type="scientific">Sediminibacillus dalangtanensis</name>
    <dbReference type="NCBI Taxonomy" id="2729421"/>
    <lineage>
        <taxon>Bacteria</taxon>
        <taxon>Bacillati</taxon>
        <taxon>Bacillota</taxon>
        <taxon>Bacilli</taxon>
        <taxon>Bacillales</taxon>
        <taxon>Bacillaceae</taxon>
        <taxon>Sediminibacillus</taxon>
    </lineage>
</organism>
<evidence type="ECO:0000313" key="2">
    <source>
        <dbReference type="EMBL" id="QTM98642.1"/>
    </source>
</evidence>
<name>A0ABX7VP39_9BACI</name>
<sequence length="312" mass="35598">MIDFQEQLMNEKEKMREKQNLNTQLIVLAAQLEDLRKTEARMKRRLEDEKVDVEKLEGISLKGVFMTIAGKKEELLDKERQEVLEAQLKWKEARSALEELEREHSRISARIESLGYPEEQVERLLEKKEQYLLEHGHQAGEELLDLSEAIGELRADANEIKEALAAGREASSALSKAEEALRSAENWGTLDMFGGGMITTAVKHGRIDDASKEVHVAQRLLRKFSNELDDIGNSFAVDVSISGGWTVADYFFDGLITDWFIQGQIKDSLEQVSTVKRETDRTVAKLEELFGDVKRKIEELEGNKRRLLETPL</sequence>
<feature type="coiled-coil region" evidence="1">
    <location>
        <begin position="83"/>
        <end position="110"/>
    </location>
</feature>
<proteinExistence type="predicted"/>
<evidence type="ECO:0000313" key="3">
    <source>
        <dbReference type="Proteomes" id="UP000665043"/>
    </source>
</evidence>
<keyword evidence="1" id="KW-0175">Coiled coil</keyword>
<dbReference type="RefSeq" id="WP_209367506.1">
    <property type="nucleotide sequence ID" value="NZ_CP046956.1"/>
</dbReference>
<dbReference type="EMBL" id="CP046956">
    <property type="protein sequence ID" value="QTM98642.1"/>
    <property type="molecule type" value="Genomic_DNA"/>
</dbReference>